<gene>
    <name evidence="1" type="ORF">VJJ08_11205</name>
</gene>
<accession>A0ABU5ZAX1</accession>
<reference evidence="1 2" key="1">
    <citation type="submission" date="2023-12" db="EMBL/GenBank/DDBJ databases">
        <title>Genomic sequences of Capnocytophaga and Parvimonas strains.</title>
        <authorList>
            <person name="Watt R.M."/>
            <person name="Wang M."/>
            <person name="Yang T."/>
            <person name="Tong W.M."/>
        </authorList>
    </citation>
    <scope>NUCLEOTIDE SEQUENCE [LARGE SCALE GENOMIC DNA]</scope>
    <source>
        <strain evidence="1 2">CCUG 13096</strain>
    </source>
</reference>
<organism evidence="1 2">
    <name type="scientific">Capnocytophaga gingivalis</name>
    <dbReference type="NCBI Taxonomy" id="1017"/>
    <lineage>
        <taxon>Bacteria</taxon>
        <taxon>Pseudomonadati</taxon>
        <taxon>Bacteroidota</taxon>
        <taxon>Flavobacteriia</taxon>
        <taxon>Flavobacteriales</taxon>
        <taxon>Flavobacteriaceae</taxon>
        <taxon>Capnocytophaga</taxon>
    </lineage>
</organism>
<sequence length="319" mass="38374">MKKRLLYIAPDYYGFNEVVFEGLKKYSDCDITHIISNEKYKYKNIWYRIYNFLSKTFLRKNIKEKLREGAIKNTINRNPYYDYLLINAPYLLKEDLLDFILEKSKISICVFWDSIDKIPMQKDYLNKINVIYSFEPEDCKKYNLKEITNFFFAKDENKAIHYDVAYLATYDDRMDIATTIFKYFQEHNILAKGKIFMYKPHIEIKKLPPNIEIINEIVPFSESYKYYLDSKIILDIAHSNQEGLSFRPYEAMGLRKKLITTNKSIVNYDFYNPNNIFLIEDVNNIVIPEEFFKSDYEDIDPSVRDKYYIKNWINKIINV</sequence>
<dbReference type="Proteomes" id="UP001311730">
    <property type="component" value="Unassembled WGS sequence"/>
</dbReference>
<name>A0ABU5ZAX1_9FLAO</name>
<comment type="caution">
    <text evidence="1">The sequence shown here is derived from an EMBL/GenBank/DDBJ whole genome shotgun (WGS) entry which is preliminary data.</text>
</comment>
<keyword evidence="2" id="KW-1185">Reference proteome</keyword>
<protein>
    <submittedName>
        <fullName evidence="1">Lipopolysaccharide core biosynthesis protein rfaS</fullName>
    </submittedName>
</protein>
<dbReference type="RefSeq" id="WP_323983976.1">
    <property type="nucleotide sequence ID" value="NZ_JAYKBW010000013.1"/>
</dbReference>
<evidence type="ECO:0000313" key="2">
    <source>
        <dbReference type="Proteomes" id="UP001311730"/>
    </source>
</evidence>
<proteinExistence type="predicted"/>
<evidence type="ECO:0000313" key="1">
    <source>
        <dbReference type="EMBL" id="MEB3075853.1"/>
    </source>
</evidence>
<dbReference type="EMBL" id="JAYKBW010000013">
    <property type="protein sequence ID" value="MEB3075853.1"/>
    <property type="molecule type" value="Genomic_DNA"/>
</dbReference>